<dbReference type="EMBL" id="JABSTQ010009955">
    <property type="protein sequence ID" value="KAG0424587.1"/>
    <property type="molecule type" value="Genomic_DNA"/>
</dbReference>
<name>A0AC60PU46_IXOPE</name>
<organism evidence="1 2">
    <name type="scientific">Ixodes persulcatus</name>
    <name type="common">Taiga tick</name>
    <dbReference type="NCBI Taxonomy" id="34615"/>
    <lineage>
        <taxon>Eukaryota</taxon>
        <taxon>Metazoa</taxon>
        <taxon>Ecdysozoa</taxon>
        <taxon>Arthropoda</taxon>
        <taxon>Chelicerata</taxon>
        <taxon>Arachnida</taxon>
        <taxon>Acari</taxon>
        <taxon>Parasitiformes</taxon>
        <taxon>Ixodida</taxon>
        <taxon>Ixodoidea</taxon>
        <taxon>Ixodidae</taxon>
        <taxon>Ixodinae</taxon>
        <taxon>Ixodes</taxon>
    </lineage>
</organism>
<protein>
    <submittedName>
        <fullName evidence="1">Uncharacterized protein</fullName>
    </submittedName>
</protein>
<evidence type="ECO:0000313" key="2">
    <source>
        <dbReference type="Proteomes" id="UP000805193"/>
    </source>
</evidence>
<keyword evidence="2" id="KW-1185">Reference proteome</keyword>
<reference evidence="1 2" key="1">
    <citation type="journal article" date="2020" name="Cell">
        <title>Large-Scale Comparative Analyses of Tick Genomes Elucidate Their Genetic Diversity and Vector Capacities.</title>
        <authorList>
            <consortium name="Tick Genome and Microbiome Consortium (TIGMIC)"/>
            <person name="Jia N."/>
            <person name="Wang J."/>
            <person name="Shi W."/>
            <person name="Du L."/>
            <person name="Sun Y."/>
            <person name="Zhan W."/>
            <person name="Jiang J.F."/>
            <person name="Wang Q."/>
            <person name="Zhang B."/>
            <person name="Ji P."/>
            <person name="Bell-Sakyi L."/>
            <person name="Cui X.M."/>
            <person name="Yuan T.T."/>
            <person name="Jiang B.G."/>
            <person name="Yang W.F."/>
            <person name="Lam T.T."/>
            <person name="Chang Q.C."/>
            <person name="Ding S.J."/>
            <person name="Wang X.J."/>
            <person name="Zhu J.G."/>
            <person name="Ruan X.D."/>
            <person name="Zhao L."/>
            <person name="Wei J.T."/>
            <person name="Ye R.Z."/>
            <person name="Que T.C."/>
            <person name="Du C.H."/>
            <person name="Zhou Y.H."/>
            <person name="Cheng J.X."/>
            <person name="Dai P.F."/>
            <person name="Guo W.B."/>
            <person name="Han X.H."/>
            <person name="Huang E.J."/>
            <person name="Li L.F."/>
            <person name="Wei W."/>
            <person name="Gao Y.C."/>
            <person name="Liu J.Z."/>
            <person name="Shao H.Z."/>
            <person name="Wang X."/>
            <person name="Wang C.C."/>
            <person name="Yang T.C."/>
            <person name="Huo Q.B."/>
            <person name="Li W."/>
            <person name="Chen H.Y."/>
            <person name="Chen S.E."/>
            <person name="Zhou L.G."/>
            <person name="Ni X.B."/>
            <person name="Tian J.H."/>
            <person name="Sheng Y."/>
            <person name="Liu T."/>
            <person name="Pan Y.S."/>
            <person name="Xia L.Y."/>
            <person name="Li J."/>
            <person name="Zhao F."/>
            <person name="Cao W.C."/>
        </authorList>
    </citation>
    <scope>NUCLEOTIDE SEQUENCE [LARGE SCALE GENOMIC DNA]</scope>
    <source>
        <strain evidence="1">Iper-2018</strain>
    </source>
</reference>
<accession>A0AC60PU46</accession>
<sequence>MCKILKSEYWRQVRLYLDWLRVVVQEGKEHQDNLRFAEYKKLASQTTEFLWQRARLNLPPKRKFAARATDNVTLLGDATIPADVRDILEKGPKHSFEPFSTRHELLAMVHKVADRVNEQDRERAIGDGVDCLRGTTSHMSKAKPPFGKIVSVLKQRELALVEADKEAWRADSVQRRQETRTLAWRSTGHGRWRGECGCYVEWRTRLTDGTATLDDDVPMTRFGLPLGLGAASGQRTSPRPR</sequence>
<evidence type="ECO:0000313" key="1">
    <source>
        <dbReference type="EMBL" id="KAG0424587.1"/>
    </source>
</evidence>
<proteinExistence type="predicted"/>
<gene>
    <name evidence="1" type="ORF">HPB47_028182</name>
</gene>
<dbReference type="Proteomes" id="UP000805193">
    <property type="component" value="Unassembled WGS sequence"/>
</dbReference>
<comment type="caution">
    <text evidence="1">The sequence shown here is derived from an EMBL/GenBank/DDBJ whole genome shotgun (WGS) entry which is preliminary data.</text>
</comment>